<name>A0A6J4MB68_9CYAN</name>
<protein>
    <submittedName>
        <fullName evidence="1">Uncharacterized protein</fullName>
    </submittedName>
</protein>
<accession>A0A6J4MB68</accession>
<organism evidence="1">
    <name type="scientific">uncultured Microcoleus sp</name>
    <dbReference type="NCBI Taxonomy" id="259945"/>
    <lineage>
        <taxon>Bacteria</taxon>
        <taxon>Bacillati</taxon>
        <taxon>Cyanobacteriota</taxon>
        <taxon>Cyanophyceae</taxon>
        <taxon>Oscillatoriophycideae</taxon>
        <taxon>Oscillatoriales</taxon>
        <taxon>Microcoleaceae</taxon>
        <taxon>Microcoleus</taxon>
        <taxon>environmental samples</taxon>
    </lineage>
</organism>
<sequence>MPHCNSSQGRKQKHFCRNKNPTILPDANLLLPSERGEAKNYKIYHPRV</sequence>
<dbReference type="AlphaFoldDB" id="A0A6J4MB68"/>
<proteinExistence type="predicted"/>
<evidence type="ECO:0000313" key="1">
    <source>
        <dbReference type="EMBL" id="CAA9355349.1"/>
    </source>
</evidence>
<dbReference type="EMBL" id="CADCTZ010000597">
    <property type="protein sequence ID" value="CAA9355349.1"/>
    <property type="molecule type" value="Genomic_DNA"/>
</dbReference>
<reference evidence="1" key="1">
    <citation type="submission" date="2020-02" db="EMBL/GenBank/DDBJ databases">
        <authorList>
            <person name="Meier V. D."/>
        </authorList>
    </citation>
    <scope>NUCLEOTIDE SEQUENCE</scope>
    <source>
        <strain evidence="1">AVDCRST_MAG84</strain>
    </source>
</reference>
<gene>
    <name evidence="1" type="ORF">AVDCRST_MAG84-3110</name>
</gene>